<dbReference type="Proteomes" id="UP001143474">
    <property type="component" value="Unassembled WGS sequence"/>
</dbReference>
<dbReference type="InterPro" id="IPR005158">
    <property type="entry name" value="BTAD"/>
</dbReference>
<dbReference type="Pfam" id="PF03704">
    <property type="entry name" value="BTAD"/>
    <property type="match status" value="1"/>
</dbReference>
<feature type="compositionally biased region" description="Basic and acidic residues" evidence="6">
    <location>
        <begin position="794"/>
        <end position="842"/>
    </location>
</feature>
<evidence type="ECO:0000313" key="9">
    <source>
        <dbReference type="Proteomes" id="UP001143474"/>
    </source>
</evidence>
<accession>A0A9W6I4B2</accession>
<organism evidence="8 9">
    <name type="scientific">Streptosporangium carneum</name>
    <dbReference type="NCBI Taxonomy" id="47481"/>
    <lineage>
        <taxon>Bacteria</taxon>
        <taxon>Bacillati</taxon>
        <taxon>Actinomycetota</taxon>
        <taxon>Actinomycetes</taxon>
        <taxon>Streptosporangiales</taxon>
        <taxon>Streptosporangiaceae</taxon>
        <taxon>Streptosporangium</taxon>
    </lineage>
</organism>
<dbReference type="SUPFAM" id="SSF46894">
    <property type="entry name" value="C-terminal effector domain of the bipartite response regulators"/>
    <property type="match status" value="1"/>
</dbReference>
<protein>
    <recommendedName>
        <fullName evidence="7">OmpR/PhoB-type domain-containing protein</fullName>
    </recommendedName>
</protein>
<dbReference type="Pfam" id="PF00486">
    <property type="entry name" value="Trans_reg_C"/>
    <property type="match status" value="1"/>
</dbReference>
<dbReference type="PROSITE" id="PS51755">
    <property type="entry name" value="OMPR_PHOB"/>
    <property type="match status" value="1"/>
</dbReference>
<sequence length="1183" mass="126575">MLRVLGPLQAEINGRTVDLGAFRQRAVVARLVAAGGHVVSTDRFIDDLWRGQPPPKALAALQVYVSNLRRTLEPDRPPRTPASVLVSAAPGYRLRLEPEQVDAWLFPRLVDSATASLAAGEGTRALGLLDRALALWQGQAYAEFAEDEWAESEAARLEELRLVAVECRAEALLALGRNAEVGLEQHVRAHPLRENAVRLLALAHYRAGRQADALAAIRKARETLAEELGVDPGPALRALEADILTHAASLHGEEPVNPRPVNPRAVDPGAVDPGAVDLRVVNPGAVHPGAGPSGPAFSEPPSGSRSAEPAAELIGRTAELAVLHAVADGRGLRTVWLGGDAGAGKSTLAHAFALSLADRGWLTVTGRCPETDGGAPPAWAWSEALRRLAVVRPPEDDVAVRLAPLLAEDAPATGRFQLARAVEDYLGRTVRGDTRLLVVLEDVHRADGETLRLLRHLAVRLAAARIMVVATYRQAEATDDLGATWAALAGHDTHRLDLRGLGAEDVARLLRERSGRDVDPVTARTVAERTGGNPLFVCETARLITTDGTTAALALPPGVRDLIRRRITRLPATARTTLRDAAVVGRDVDVDVLLAMDGADEDTVLEGLEAGVMTGLLTEPAPGRVRFAHVLVRETLYEDTPGLRRTRLHGRVLGALERVRPGDVSALGHHALAAATAATAERAVPYVVAAAEQATALHAHREAAGLYRGALGLVNDEHRRFDLLCRLVGVEAHEGDVMAARRHRAQAIEVARRLGTGVTRALTAYDAPVTWSIQPDRQVDEVFVGAVMEALTEGRRAEGTRSGEARGEEARAEETRGGQARGEEARAEETRGGQARGEEARAEGGPGGGASAEGASAEGASADDDEVRCRLLATLTFELEGHDEEACEAFSAEALRLARRLGRTELICLALNARYFVLLTPHRRDELEAVGRELVELGGRAGLPGYQMQGHHALFMVSLGRNDLAAARQHADRALEHSTSGQLGLALSVLSMLDTLILLIGGDFEAAERAYSGVAERMAATGGANASGIGVFGRFVTRLAAGLPQDIGELTAIHEHIPQDASEILTRALVAEGRQEEARRVWEPGWKARQDYYWLIRLALRAENAVALGDREVAERCYEELLPWDDELAGLSSGSVAIGPVAHTLGDLAVFLGRDGSEHYAKAVRVAERVGSPHWARRAAREL</sequence>
<dbReference type="InterPro" id="IPR041664">
    <property type="entry name" value="AAA_16"/>
</dbReference>
<proteinExistence type="inferred from homology"/>
<keyword evidence="4" id="KW-0804">Transcription</keyword>
<dbReference type="InterPro" id="IPR036388">
    <property type="entry name" value="WH-like_DNA-bd_sf"/>
</dbReference>
<dbReference type="SMART" id="SM00862">
    <property type="entry name" value="Trans_reg_C"/>
    <property type="match status" value="1"/>
</dbReference>
<name>A0A9W6I4B2_9ACTN</name>
<keyword evidence="3 5" id="KW-0238">DNA-binding</keyword>
<evidence type="ECO:0000256" key="3">
    <source>
        <dbReference type="ARBA" id="ARBA00023125"/>
    </source>
</evidence>
<comment type="caution">
    <text evidence="8">The sequence shown here is derived from an EMBL/GenBank/DDBJ whole genome shotgun (WGS) entry which is preliminary data.</text>
</comment>
<feature type="region of interest" description="Disordered" evidence="6">
    <location>
        <begin position="794"/>
        <end position="863"/>
    </location>
</feature>
<dbReference type="Gene3D" id="1.10.10.10">
    <property type="entry name" value="Winged helix-like DNA-binding domain superfamily/Winged helix DNA-binding domain"/>
    <property type="match status" value="1"/>
</dbReference>
<dbReference type="CDD" id="cd15831">
    <property type="entry name" value="BTAD"/>
    <property type="match status" value="1"/>
</dbReference>
<dbReference type="GO" id="GO:0000160">
    <property type="term" value="P:phosphorelay signal transduction system"/>
    <property type="evidence" value="ECO:0007669"/>
    <property type="project" value="InterPro"/>
</dbReference>
<comment type="similarity">
    <text evidence="1">Belongs to the AfsR/DnrI/RedD regulatory family.</text>
</comment>
<evidence type="ECO:0000256" key="2">
    <source>
        <dbReference type="ARBA" id="ARBA00023015"/>
    </source>
</evidence>
<dbReference type="InterPro" id="IPR001867">
    <property type="entry name" value="OmpR/PhoB-type_DNA-bd"/>
</dbReference>
<evidence type="ECO:0000256" key="1">
    <source>
        <dbReference type="ARBA" id="ARBA00005820"/>
    </source>
</evidence>
<dbReference type="InterPro" id="IPR016032">
    <property type="entry name" value="Sig_transdc_resp-reg_C-effctor"/>
</dbReference>
<dbReference type="GO" id="GO:0003677">
    <property type="term" value="F:DNA binding"/>
    <property type="evidence" value="ECO:0007669"/>
    <property type="project" value="UniProtKB-UniRule"/>
</dbReference>
<dbReference type="EMBL" id="BSEV01000008">
    <property type="protein sequence ID" value="GLK10714.1"/>
    <property type="molecule type" value="Genomic_DNA"/>
</dbReference>
<reference evidence="8" key="2">
    <citation type="submission" date="2023-01" db="EMBL/GenBank/DDBJ databases">
        <authorList>
            <person name="Sun Q."/>
            <person name="Evtushenko L."/>
        </authorList>
    </citation>
    <scope>NUCLEOTIDE SEQUENCE</scope>
    <source>
        <strain evidence="8">VKM Ac-2007</strain>
    </source>
</reference>
<dbReference type="InterPro" id="IPR011990">
    <property type="entry name" value="TPR-like_helical_dom_sf"/>
</dbReference>
<feature type="region of interest" description="Disordered" evidence="6">
    <location>
        <begin position="250"/>
        <end position="309"/>
    </location>
</feature>
<dbReference type="SMART" id="SM01043">
    <property type="entry name" value="BTAD"/>
    <property type="match status" value="1"/>
</dbReference>
<dbReference type="GO" id="GO:0006355">
    <property type="term" value="P:regulation of DNA-templated transcription"/>
    <property type="evidence" value="ECO:0007669"/>
    <property type="project" value="InterPro"/>
</dbReference>
<feature type="DNA-binding region" description="OmpR/PhoB-type" evidence="5">
    <location>
        <begin position="1"/>
        <end position="96"/>
    </location>
</feature>
<dbReference type="InterPro" id="IPR051677">
    <property type="entry name" value="AfsR-DnrI-RedD_regulator"/>
</dbReference>
<evidence type="ECO:0000256" key="5">
    <source>
        <dbReference type="PROSITE-ProRule" id="PRU01091"/>
    </source>
</evidence>
<dbReference type="Gene3D" id="1.25.40.10">
    <property type="entry name" value="Tetratricopeptide repeat domain"/>
    <property type="match status" value="1"/>
</dbReference>
<dbReference type="SUPFAM" id="SSF52540">
    <property type="entry name" value="P-loop containing nucleoside triphosphate hydrolases"/>
    <property type="match status" value="1"/>
</dbReference>
<evidence type="ECO:0000256" key="6">
    <source>
        <dbReference type="SAM" id="MobiDB-lite"/>
    </source>
</evidence>
<dbReference type="Pfam" id="PF13191">
    <property type="entry name" value="AAA_16"/>
    <property type="match status" value="1"/>
</dbReference>
<dbReference type="RefSeq" id="WP_271219122.1">
    <property type="nucleotide sequence ID" value="NZ_BAAAVD010000015.1"/>
</dbReference>
<keyword evidence="9" id="KW-1185">Reference proteome</keyword>
<reference evidence="8" key="1">
    <citation type="journal article" date="2014" name="Int. J. Syst. Evol. Microbiol.">
        <title>Complete genome sequence of Corynebacterium casei LMG S-19264T (=DSM 44701T), isolated from a smear-ripened cheese.</title>
        <authorList>
            <consortium name="US DOE Joint Genome Institute (JGI-PGF)"/>
            <person name="Walter F."/>
            <person name="Albersmeier A."/>
            <person name="Kalinowski J."/>
            <person name="Ruckert C."/>
        </authorList>
    </citation>
    <scope>NUCLEOTIDE SEQUENCE</scope>
    <source>
        <strain evidence="8">VKM Ac-2007</strain>
    </source>
</reference>
<evidence type="ECO:0000313" key="8">
    <source>
        <dbReference type="EMBL" id="GLK10714.1"/>
    </source>
</evidence>
<evidence type="ECO:0000259" key="7">
    <source>
        <dbReference type="PROSITE" id="PS51755"/>
    </source>
</evidence>
<evidence type="ECO:0000256" key="4">
    <source>
        <dbReference type="ARBA" id="ARBA00023163"/>
    </source>
</evidence>
<dbReference type="PANTHER" id="PTHR35807:SF1">
    <property type="entry name" value="TRANSCRIPTIONAL REGULATOR REDD"/>
    <property type="match status" value="1"/>
</dbReference>
<dbReference type="InterPro" id="IPR027417">
    <property type="entry name" value="P-loop_NTPase"/>
</dbReference>
<feature type="domain" description="OmpR/PhoB-type" evidence="7">
    <location>
        <begin position="1"/>
        <end position="96"/>
    </location>
</feature>
<gene>
    <name evidence="8" type="ORF">GCM10017600_41200</name>
</gene>
<keyword evidence="2" id="KW-0805">Transcription regulation</keyword>
<dbReference type="AlphaFoldDB" id="A0A9W6I4B2"/>
<dbReference type="SUPFAM" id="SSF48452">
    <property type="entry name" value="TPR-like"/>
    <property type="match status" value="1"/>
</dbReference>
<dbReference type="PANTHER" id="PTHR35807">
    <property type="entry name" value="TRANSCRIPTIONAL REGULATOR REDD-RELATED"/>
    <property type="match status" value="1"/>
</dbReference>